<dbReference type="PANTHER" id="PTHR23402">
    <property type="entry name" value="PROTEASE FAMILY C15 PYROGLUTAMYL-PEPTIDASE I-RELATED"/>
    <property type="match status" value="1"/>
</dbReference>
<keyword evidence="3" id="KW-0645">Protease</keyword>
<reference evidence="7 8" key="1">
    <citation type="submission" date="2023-08" db="EMBL/GenBank/DDBJ databases">
        <title>Functional and genomic diversity of the sorghum phyllosphere microbiome.</title>
        <authorList>
            <person name="Shade A."/>
        </authorList>
    </citation>
    <scope>NUCLEOTIDE SEQUENCE [LARGE SCALE GENOMIC DNA]</scope>
    <source>
        <strain evidence="7 8">SORGH_AS_0919</strain>
    </source>
</reference>
<gene>
    <name evidence="7" type="ORF">QE367_001193</name>
</gene>
<dbReference type="CDD" id="cd00501">
    <property type="entry name" value="Peptidase_C15"/>
    <property type="match status" value="1"/>
</dbReference>
<dbReference type="Proteomes" id="UP001260188">
    <property type="component" value="Unassembled WGS sequence"/>
</dbReference>
<evidence type="ECO:0000256" key="6">
    <source>
        <dbReference type="PROSITE-ProRule" id="PRU10077"/>
    </source>
</evidence>
<evidence type="ECO:0000256" key="1">
    <source>
        <dbReference type="ARBA" id="ARBA00006641"/>
    </source>
</evidence>
<dbReference type="NCBIfam" id="TIGR00504">
    <property type="entry name" value="pyro_pdase"/>
    <property type="match status" value="1"/>
</dbReference>
<dbReference type="InterPro" id="IPR000816">
    <property type="entry name" value="Peptidase_C15"/>
</dbReference>
<dbReference type="SUPFAM" id="SSF53182">
    <property type="entry name" value="Pyrrolidone carboxyl peptidase (pyroglutamate aminopeptidase)"/>
    <property type="match status" value="1"/>
</dbReference>
<dbReference type="GO" id="GO:0016920">
    <property type="term" value="F:pyroglutamyl-peptidase activity"/>
    <property type="evidence" value="ECO:0007669"/>
    <property type="project" value="UniProtKB-EC"/>
</dbReference>
<evidence type="ECO:0000256" key="4">
    <source>
        <dbReference type="ARBA" id="ARBA00022801"/>
    </source>
</evidence>
<evidence type="ECO:0000313" key="7">
    <source>
        <dbReference type="EMBL" id="MDR6166989.1"/>
    </source>
</evidence>
<dbReference type="Gene3D" id="3.40.630.20">
    <property type="entry name" value="Peptidase C15, pyroglutamyl peptidase I-like"/>
    <property type="match status" value="1"/>
</dbReference>
<dbReference type="InterPro" id="IPR016125">
    <property type="entry name" value="Peptidase_C15-like"/>
</dbReference>
<dbReference type="PRINTS" id="PR00706">
    <property type="entry name" value="PYROGLUPTASE"/>
</dbReference>
<keyword evidence="8" id="KW-1185">Reference proteome</keyword>
<protein>
    <recommendedName>
        <fullName evidence="6">Pyroglutamyl-peptidase I</fullName>
        <ecNumber evidence="6">3.4.19.3</ecNumber>
    </recommendedName>
</protein>
<accession>A0ABU1HZB9</accession>
<evidence type="ECO:0000256" key="2">
    <source>
        <dbReference type="ARBA" id="ARBA00022490"/>
    </source>
</evidence>
<comment type="catalytic activity">
    <reaction evidence="6">
        <text>Release of an N-terminal pyroglutamyl group from a polypeptide, the second amino acid generally not being Pro.</text>
        <dbReference type="EC" id="3.4.19.3"/>
    </reaction>
</comment>
<evidence type="ECO:0000256" key="3">
    <source>
        <dbReference type="ARBA" id="ARBA00022670"/>
    </source>
</evidence>
<dbReference type="PIRSF" id="PIRSF015592">
    <property type="entry name" value="Prld-crbxl_pptds"/>
    <property type="match status" value="1"/>
</dbReference>
<dbReference type="InterPro" id="IPR036440">
    <property type="entry name" value="Peptidase_C15-like_sf"/>
</dbReference>
<organism evidence="7 8">
    <name type="scientific">Microbacterium paludicola</name>
    <dbReference type="NCBI Taxonomy" id="300019"/>
    <lineage>
        <taxon>Bacteria</taxon>
        <taxon>Bacillati</taxon>
        <taxon>Actinomycetota</taxon>
        <taxon>Actinomycetes</taxon>
        <taxon>Micrococcales</taxon>
        <taxon>Microbacteriaceae</taxon>
        <taxon>Microbacterium</taxon>
    </lineage>
</organism>
<keyword evidence="2" id="KW-0963">Cytoplasm</keyword>
<dbReference type="EMBL" id="JAVIZA010000001">
    <property type="protein sequence ID" value="MDR6166989.1"/>
    <property type="molecule type" value="Genomic_DNA"/>
</dbReference>
<comment type="caution">
    <text evidence="7">The sequence shown here is derived from an EMBL/GenBank/DDBJ whole genome shotgun (WGS) entry which is preliminary data.</text>
</comment>
<comment type="similarity">
    <text evidence="1">Belongs to the peptidase C15 family.</text>
</comment>
<dbReference type="Pfam" id="PF01470">
    <property type="entry name" value="Peptidase_C15"/>
    <property type="match status" value="1"/>
</dbReference>
<dbReference type="EC" id="3.4.19.3" evidence="6"/>
<name>A0ABU1HZB9_9MICO</name>
<feature type="active site" evidence="6">
    <location>
        <position position="143"/>
    </location>
</feature>
<dbReference type="RefSeq" id="WP_071919302.1">
    <property type="nucleotide sequence ID" value="NZ_CP018134.1"/>
</dbReference>
<dbReference type="NCBIfam" id="NF009676">
    <property type="entry name" value="PRK13197.1"/>
    <property type="match status" value="1"/>
</dbReference>
<keyword evidence="4 7" id="KW-0378">Hydrolase</keyword>
<evidence type="ECO:0000313" key="8">
    <source>
        <dbReference type="Proteomes" id="UP001260188"/>
    </source>
</evidence>
<keyword evidence="5" id="KW-0788">Thiol protease</keyword>
<evidence type="ECO:0000256" key="5">
    <source>
        <dbReference type="ARBA" id="ARBA00022807"/>
    </source>
</evidence>
<proteinExistence type="inferred from homology"/>
<sequence length="211" mass="22178">MRTVLLTGFEPFGGDATNPSGDAVNLVADHWTGPENLVMAVLPVTFHGARLQLLELIVEHSPDVIIATGLAGGRTGIAVERVALNLKDARIPDNSGEQPVDEPSVRHAPDAHFATLPVKAIAADIMAAGIPASISYSAGTFVCNHVMFTALDGGEPGDRAAGFIHVPYATENAPEDQPSLPLSDIAQALRIAIRTSLDTEIDHSYTAGSIW</sequence>
<dbReference type="InterPro" id="IPR029762">
    <property type="entry name" value="PGP-I_bact-type"/>
</dbReference>
<dbReference type="PROSITE" id="PS01334">
    <property type="entry name" value="PYRASE_CYS"/>
    <property type="match status" value="1"/>
</dbReference>
<dbReference type="InterPro" id="IPR033694">
    <property type="entry name" value="PGPEP1_Cys_AS"/>
</dbReference>
<dbReference type="PANTHER" id="PTHR23402:SF1">
    <property type="entry name" value="PYROGLUTAMYL-PEPTIDASE I"/>
    <property type="match status" value="1"/>
</dbReference>